<proteinExistence type="predicted"/>
<organism evidence="3 4">
    <name type="scientific">Cirrhinus mrigala</name>
    <name type="common">Mrigala</name>
    <dbReference type="NCBI Taxonomy" id="683832"/>
    <lineage>
        <taxon>Eukaryota</taxon>
        <taxon>Metazoa</taxon>
        <taxon>Chordata</taxon>
        <taxon>Craniata</taxon>
        <taxon>Vertebrata</taxon>
        <taxon>Euteleostomi</taxon>
        <taxon>Actinopterygii</taxon>
        <taxon>Neopterygii</taxon>
        <taxon>Teleostei</taxon>
        <taxon>Ostariophysi</taxon>
        <taxon>Cypriniformes</taxon>
        <taxon>Cyprinidae</taxon>
        <taxon>Labeoninae</taxon>
        <taxon>Labeonini</taxon>
        <taxon>Cirrhinus</taxon>
    </lineage>
</organism>
<name>A0ABD0RY15_CIRMR</name>
<sequence length="65" mass="6332">LCCCLAFLVESAASAAERECAEGAGPPNHTQGSPTPNTVTSPVVPVVPVVPIGPVAPDGPGNPGQ</sequence>
<feature type="chain" id="PRO_5044820593" evidence="2">
    <location>
        <begin position="17"/>
        <end position="65"/>
    </location>
</feature>
<dbReference type="AlphaFoldDB" id="A0ABD0RY15"/>
<evidence type="ECO:0000313" key="3">
    <source>
        <dbReference type="EMBL" id="KAL0203351.1"/>
    </source>
</evidence>
<comment type="caution">
    <text evidence="3">The sequence shown here is derived from an EMBL/GenBank/DDBJ whole genome shotgun (WGS) entry which is preliminary data.</text>
</comment>
<feature type="compositionally biased region" description="Low complexity" evidence="1">
    <location>
        <begin position="34"/>
        <end position="44"/>
    </location>
</feature>
<evidence type="ECO:0000256" key="1">
    <source>
        <dbReference type="SAM" id="MobiDB-lite"/>
    </source>
</evidence>
<protein>
    <submittedName>
        <fullName evidence="3">Uncharacterized protein</fullName>
    </submittedName>
</protein>
<accession>A0ABD0RY15</accession>
<dbReference type="EMBL" id="JAMKFB020000001">
    <property type="protein sequence ID" value="KAL0203351.1"/>
    <property type="molecule type" value="Genomic_DNA"/>
</dbReference>
<keyword evidence="4" id="KW-1185">Reference proteome</keyword>
<reference evidence="3 4" key="1">
    <citation type="submission" date="2024-05" db="EMBL/GenBank/DDBJ databases">
        <title>Genome sequencing and assembly of Indian major carp, Cirrhinus mrigala (Hamilton, 1822).</title>
        <authorList>
            <person name="Mohindra V."/>
            <person name="Chowdhury L.M."/>
            <person name="Lal K."/>
            <person name="Jena J.K."/>
        </authorList>
    </citation>
    <scope>NUCLEOTIDE SEQUENCE [LARGE SCALE GENOMIC DNA]</scope>
    <source>
        <strain evidence="3">CM1030</strain>
        <tissue evidence="3">Blood</tissue>
    </source>
</reference>
<evidence type="ECO:0000313" key="4">
    <source>
        <dbReference type="Proteomes" id="UP001529510"/>
    </source>
</evidence>
<gene>
    <name evidence="3" type="ORF">M9458_001369</name>
</gene>
<feature type="non-terminal residue" evidence="3">
    <location>
        <position position="1"/>
    </location>
</feature>
<keyword evidence="2" id="KW-0732">Signal</keyword>
<feature type="signal peptide" evidence="2">
    <location>
        <begin position="1"/>
        <end position="16"/>
    </location>
</feature>
<evidence type="ECO:0000256" key="2">
    <source>
        <dbReference type="SAM" id="SignalP"/>
    </source>
</evidence>
<dbReference type="Proteomes" id="UP001529510">
    <property type="component" value="Unassembled WGS sequence"/>
</dbReference>
<feature type="region of interest" description="Disordered" evidence="1">
    <location>
        <begin position="19"/>
        <end position="44"/>
    </location>
</feature>
<feature type="non-terminal residue" evidence="3">
    <location>
        <position position="65"/>
    </location>
</feature>